<evidence type="ECO:0000313" key="5">
    <source>
        <dbReference type="Proteomes" id="UP001604002"/>
    </source>
</evidence>
<keyword evidence="1" id="KW-0732">Signal</keyword>
<reference evidence="4 5" key="1">
    <citation type="submission" date="2024-02" db="EMBL/GenBank/DDBJ databases">
        <title>Expansion and revision of Xanthobacter and proposal of Roseixanthobacter gen. nov.</title>
        <authorList>
            <person name="Soltysiak M.P.M."/>
            <person name="Jalihal A."/>
            <person name="Ory A."/>
            <person name="Chrisophersen C."/>
            <person name="Lee A.D."/>
            <person name="Boulton J."/>
            <person name="Springer M."/>
        </authorList>
    </citation>
    <scope>NUCLEOTIDE SEQUENCE [LARGE SCALE GENOMIC DNA]</scope>
    <source>
        <strain evidence="4 5">23A</strain>
    </source>
</reference>
<proteinExistence type="predicted"/>
<organism evidence="4 5">
    <name type="scientific">Xanthobacter oligotrophicus</name>
    <dbReference type="NCBI Taxonomy" id="2607286"/>
    <lineage>
        <taxon>Bacteria</taxon>
        <taxon>Pseudomonadati</taxon>
        <taxon>Pseudomonadota</taxon>
        <taxon>Alphaproteobacteria</taxon>
        <taxon>Hyphomicrobiales</taxon>
        <taxon>Xanthobacteraceae</taxon>
        <taxon>Xanthobacter</taxon>
    </lineage>
</organism>
<name>A0ABW7A1P5_9HYPH</name>
<dbReference type="Pfam" id="PF11954">
    <property type="entry name" value="DUF3471"/>
    <property type="match status" value="1"/>
</dbReference>
<dbReference type="InterPro" id="IPR001466">
    <property type="entry name" value="Beta-lactam-related"/>
</dbReference>
<sequence length="533" mass="57056">MAHRRFPRAGRRAGLSCTALTLLLIVSPALAQTQIDASRPPPQTSGVPIPTGQIESAVGKVDAIAQDLMTRSGIPGLAVAVVHEGKTVFLKGYGVRKVGESAAIDADTVFQLASLSKSVGAGVVAHEVGKGTVKWDTPVEDLLPWFTLNDDWVSEHVTIADLYSHRSGLPDHAGDELEDLGYDRRQVLERLKKLPLAPFRVSYAYTNFGVTAAAEAVATASGKDWETLSDEVLYKPLGMASTSSRFADYMARPNRAVPHVRVGKIGESKTFAAKFQRDPEVQSPAGGVSSSVRDMARWLGFVLGGGTYEGRQVVPEKALLPAMRPEMISSPAYAADARAGFYGYGFAVNVSPAGRVMVDHSGAFILGAGTNYVLLPSEKLGIVVLTNAQPTGVPEALSASFMDLAQFGTVTRDWLTAYGPLIDPLYTPLGALAGKSAPTKPAPAKSLSTYVGTYANAYFGEARVSEDKGRLVLTVGPKPRVFTLDHWSGDDFIFRPEGEETAPAGSVSQVTFSDRRMKVEFFNDNGLGTFERR</sequence>
<dbReference type="Gene3D" id="2.40.128.600">
    <property type="match status" value="1"/>
</dbReference>
<dbReference type="Pfam" id="PF00144">
    <property type="entry name" value="Beta-lactamase"/>
    <property type="match status" value="1"/>
</dbReference>
<comment type="caution">
    <text evidence="4">The sequence shown here is derived from an EMBL/GenBank/DDBJ whole genome shotgun (WGS) entry which is preliminary data.</text>
</comment>
<dbReference type="EMBL" id="JBAFVH010000014">
    <property type="protein sequence ID" value="MFG1374632.1"/>
    <property type="molecule type" value="Genomic_DNA"/>
</dbReference>
<dbReference type="InterPro" id="IPR012338">
    <property type="entry name" value="Beta-lactam/transpept-like"/>
</dbReference>
<evidence type="ECO:0000259" key="3">
    <source>
        <dbReference type="Pfam" id="PF11954"/>
    </source>
</evidence>
<accession>A0ABW7A1P5</accession>
<keyword evidence="4" id="KW-0378">Hydrolase</keyword>
<dbReference type="GO" id="GO:0016787">
    <property type="term" value="F:hydrolase activity"/>
    <property type="evidence" value="ECO:0007669"/>
    <property type="project" value="UniProtKB-KW"/>
</dbReference>
<dbReference type="SUPFAM" id="SSF56601">
    <property type="entry name" value="beta-lactamase/transpeptidase-like"/>
    <property type="match status" value="1"/>
</dbReference>
<feature type="chain" id="PRO_5047384842" evidence="1">
    <location>
        <begin position="32"/>
        <end position="533"/>
    </location>
</feature>
<feature type="domain" description="Beta-lactamase-related" evidence="2">
    <location>
        <begin position="61"/>
        <end position="401"/>
    </location>
</feature>
<dbReference type="RefSeq" id="WP_393994248.1">
    <property type="nucleotide sequence ID" value="NZ_JBAFVH010000014.1"/>
</dbReference>
<feature type="signal peptide" evidence="1">
    <location>
        <begin position="1"/>
        <end position="31"/>
    </location>
</feature>
<dbReference type="Proteomes" id="UP001604002">
    <property type="component" value="Unassembled WGS sequence"/>
</dbReference>
<gene>
    <name evidence="4" type="ORF">V5F32_20840</name>
</gene>
<feature type="domain" description="Peptidase S12 Pab87-related C-terminal" evidence="3">
    <location>
        <begin position="438"/>
        <end position="525"/>
    </location>
</feature>
<evidence type="ECO:0000259" key="2">
    <source>
        <dbReference type="Pfam" id="PF00144"/>
    </source>
</evidence>
<protein>
    <submittedName>
        <fullName evidence="4">Serine hydrolase</fullName>
    </submittedName>
</protein>
<dbReference type="InterPro" id="IPR021860">
    <property type="entry name" value="Peptidase_S12_Pab87-rel_C"/>
</dbReference>
<dbReference type="PANTHER" id="PTHR46825">
    <property type="entry name" value="D-ALANYL-D-ALANINE-CARBOXYPEPTIDASE/ENDOPEPTIDASE AMPH"/>
    <property type="match status" value="1"/>
</dbReference>
<dbReference type="Gene3D" id="3.40.710.10">
    <property type="entry name" value="DD-peptidase/beta-lactamase superfamily"/>
    <property type="match status" value="1"/>
</dbReference>
<evidence type="ECO:0000256" key="1">
    <source>
        <dbReference type="SAM" id="SignalP"/>
    </source>
</evidence>
<dbReference type="InterPro" id="IPR050491">
    <property type="entry name" value="AmpC-like"/>
</dbReference>
<keyword evidence="5" id="KW-1185">Reference proteome</keyword>
<evidence type="ECO:0000313" key="4">
    <source>
        <dbReference type="EMBL" id="MFG1374632.1"/>
    </source>
</evidence>
<dbReference type="PANTHER" id="PTHR46825:SF15">
    <property type="entry name" value="BETA-LACTAMASE-RELATED DOMAIN-CONTAINING PROTEIN"/>
    <property type="match status" value="1"/>
</dbReference>